<dbReference type="InterPro" id="IPR036291">
    <property type="entry name" value="NAD(P)-bd_dom_sf"/>
</dbReference>
<dbReference type="InterPro" id="IPR002347">
    <property type="entry name" value="SDR_fam"/>
</dbReference>
<dbReference type="GeneID" id="69972656"/>
<dbReference type="Gene3D" id="3.40.50.720">
    <property type="entry name" value="NAD(P)-binding Rossmann-like Domain"/>
    <property type="match status" value="1"/>
</dbReference>
<proteinExistence type="inferred from homology"/>
<evidence type="ECO:0000256" key="1">
    <source>
        <dbReference type="ARBA" id="ARBA00006484"/>
    </source>
</evidence>
<sequence length="249" mass="25791">MNRLANKVAVVTGGNSGIGFATAKLFVTEGAHVVIVGRRADAVDAAVAELGHRAIGVTGDMADPQTHDKVAALVAERFGGADIYVANAGINTIASSDQVSHASFDAHFATNTKAVFFGVQTIAPHMRDGGAILLTSSIASNRVFDGHAVYAGTKAAIEAFARSWTLEFKSRGIRVNVISPGPVDTPILSKLGIASSDRPAFESAVAQSIPLGRLGRPEELARAALFLVSEEGSFVNGINLIVDGGRSLV</sequence>
<comment type="similarity">
    <text evidence="1">Belongs to the short-chain dehydrogenases/reductases (SDR) family.</text>
</comment>
<dbReference type="RefSeq" id="WP_036001491.1">
    <property type="nucleotide sequence ID" value="NZ_CP012747.1"/>
</dbReference>
<dbReference type="CDD" id="cd05233">
    <property type="entry name" value="SDR_c"/>
    <property type="match status" value="1"/>
</dbReference>
<gene>
    <name evidence="2" type="ORF">K788_0004745</name>
</gene>
<dbReference type="Proteomes" id="UP000019146">
    <property type="component" value="Chromosome 2"/>
</dbReference>
<dbReference type="PRINTS" id="PR00081">
    <property type="entry name" value="GDHRDH"/>
</dbReference>
<dbReference type="PANTHER" id="PTHR43943">
    <property type="entry name" value="DEHYDROGENASE/REDUCTASE (SDR FAMILY) MEMBER 4"/>
    <property type="match status" value="1"/>
</dbReference>
<dbReference type="KEGG" id="bcai:K788_0004745"/>
<dbReference type="Pfam" id="PF13561">
    <property type="entry name" value="adh_short_C2"/>
    <property type="match status" value="1"/>
</dbReference>
<dbReference type="SUPFAM" id="SSF51735">
    <property type="entry name" value="NAD(P)-binding Rossmann-fold domains"/>
    <property type="match status" value="1"/>
</dbReference>
<accession>A0A0P0RK41</accession>
<dbReference type="PANTHER" id="PTHR43943:SF2">
    <property type="entry name" value="DEHYDROGENASE_REDUCTASE 4"/>
    <property type="match status" value="1"/>
</dbReference>
<dbReference type="AlphaFoldDB" id="A0A0P0RK41"/>
<evidence type="ECO:0000313" key="3">
    <source>
        <dbReference type="Proteomes" id="UP000019146"/>
    </source>
</evidence>
<dbReference type="EMBL" id="CP012747">
    <property type="protein sequence ID" value="ALL69035.1"/>
    <property type="molecule type" value="Genomic_DNA"/>
</dbReference>
<dbReference type="FunFam" id="3.40.50.720:FF:000084">
    <property type="entry name" value="Short-chain dehydrogenase reductase"/>
    <property type="match status" value="1"/>
</dbReference>
<dbReference type="NCBIfam" id="NF005559">
    <property type="entry name" value="PRK07231.1"/>
    <property type="match status" value="1"/>
</dbReference>
<evidence type="ECO:0000313" key="2">
    <source>
        <dbReference type="EMBL" id="ALL69035.1"/>
    </source>
</evidence>
<name>A0A0P0RK41_9BURK</name>
<reference evidence="2 3" key="1">
    <citation type="journal article" date="2014" name="Genome Announc.">
        <title>Draft Genome Sequence of the Haloacid-Degrading Burkholderia caribensis Strain MBA4.</title>
        <authorList>
            <person name="Pan Y."/>
            <person name="Kong K.F."/>
            <person name="Tsang J.S."/>
        </authorList>
    </citation>
    <scope>NUCLEOTIDE SEQUENCE [LARGE SCALE GENOMIC DNA]</scope>
    <source>
        <strain evidence="2 3">MBA4</strain>
    </source>
</reference>
<organism evidence="2 3">
    <name type="scientific">Paraburkholderia caribensis MBA4</name>
    <dbReference type="NCBI Taxonomy" id="1323664"/>
    <lineage>
        <taxon>Bacteria</taxon>
        <taxon>Pseudomonadati</taxon>
        <taxon>Pseudomonadota</taxon>
        <taxon>Betaproteobacteria</taxon>
        <taxon>Burkholderiales</taxon>
        <taxon>Burkholderiaceae</taxon>
        <taxon>Paraburkholderia</taxon>
    </lineage>
</organism>
<dbReference type="PRINTS" id="PR00080">
    <property type="entry name" value="SDRFAMILY"/>
</dbReference>
<protein>
    <submittedName>
        <fullName evidence="2">3-oxoacyl-[acyl-carrier protein] reductase</fullName>
    </submittedName>
</protein>